<evidence type="ECO:0000256" key="12">
    <source>
        <dbReference type="ARBA" id="ARBA00023026"/>
    </source>
</evidence>
<keyword evidence="20" id="KW-0418">Kinase</keyword>
<dbReference type="Pfam" id="PF00512">
    <property type="entry name" value="HisKA"/>
    <property type="match status" value="1"/>
</dbReference>
<evidence type="ECO:0000256" key="5">
    <source>
        <dbReference type="ARBA" id="ARBA00022553"/>
    </source>
</evidence>
<evidence type="ECO:0000256" key="16">
    <source>
        <dbReference type="PROSITE-ProRule" id="PRU00169"/>
    </source>
</evidence>
<protein>
    <recommendedName>
        <fullName evidence="15">Virulence sensor protein BvgS</fullName>
        <ecNumber evidence="3">2.7.13.3</ecNumber>
    </recommendedName>
</protein>
<dbReference type="FunFam" id="3.30.565.10:FF:000010">
    <property type="entry name" value="Sensor histidine kinase RcsC"/>
    <property type="match status" value="1"/>
</dbReference>
<keyword evidence="4" id="KW-1003">Cell membrane</keyword>
<dbReference type="InterPro" id="IPR001789">
    <property type="entry name" value="Sig_transdc_resp-reg_receiver"/>
</dbReference>
<feature type="domain" description="Histidine kinase" evidence="18">
    <location>
        <begin position="554"/>
        <end position="775"/>
    </location>
</feature>
<accession>A0ABD5CJ31</accession>
<dbReference type="InterPro" id="IPR005467">
    <property type="entry name" value="His_kinase_dom"/>
</dbReference>
<dbReference type="GO" id="GO:0004673">
    <property type="term" value="F:protein histidine kinase activity"/>
    <property type="evidence" value="ECO:0007669"/>
    <property type="project" value="UniProtKB-EC"/>
</dbReference>
<dbReference type="RefSeq" id="WP_029967334.1">
    <property type="nucleotide sequence ID" value="NZ_ATXV01000002.1"/>
</dbReference>
<evidence type="ECO:0000256" key="15">
    <source>
        <dbReference type="ARBA" id="ARBA00070152"/>
    </source>
</evidence>
<dbReference type="PROSITE" id="PS50109">
    <property type="entry name" value="HIS_KIN"/>
    <property type="match status" value="1"/>
</dbReference>
<evidence type="ECO:0000256" key="4">
    <source>
        <dbReference type="ARBA" id="ARBA00022475"/>
    </source>
</evidence>
<keyword evidence="13 17" id="KW-0472">Membrane</keyword>
<keyword evidence="7" id="KW-0732">Signal</keyword>
<evidence type="ECO:0000256" key="14">
    <source>
        <dbReference type="ARBA" id="ARBA00058004"/>
    </source>
</evidence>
<keyword evidence="5 16" id="KW-0597">Phosphoprotein</keyword>
<evidence type="ECO:0000256" key="8">
    <source>
        <dbReference type="ARBA" id="ARBA00022741"/>
    </source>
</evidence>
<dbReference type="Gene3D" id="3.30.450.20">
    <property type="entry name" value="PAS domain"/>
    <property type="match status" value="1"/>
</dbReference>
<evidence type="ECO:0000259" key="19">
    <source>
        <dbReference type="PROSITE" id="PS50110"/>
    </source>
</evidence>
<dbReference type="SMART" id="SM00448">
    <property type="entry name" value="REC"/>
    <property type="match status" value="1"/>
</dbReference>
<keyword evidence="11" id="KW-0902">Two-component regulatory system</keyword>
<keyword evidence="8" id="KW-0547">Nucleotide-binding</keyword>
<feature type="transmembrane region" description="Helical" evidence="17">
    <location>
        <begin position="29"/>
        <end position="54"/>
    </location>
</feature>
<evidence type="ECO:0000256" key="6">
    <source>
        <dbReference type="ARBA" id="ARBA00022692"/>
    </source>
</evidence>
<evidence type="ECO:0000256" key="1">
    <source>
        <dbReference type="ARBA" id="ARBA00000085"/>
    </source>
</evidence>
<evidence type="ECO:0000313" key="20">
    <source>
        <dbReference type="EMBL" id="MDR6205309.1"/>
    </source>
</evidence>
<evidence type="ECO:0000256" key="2">
    <source>
        <dbReference type="ARBA" id="ARBA00004651"/>
    </source>
</evidence>
<feature type="domain" description="Response regulatory" evidence="19">
    <location>
        <begin position="940"/>
        <end position="1054"/>
    </location>
</feature>
<dbReference type="GO" id="GO:0005886">
    <property type="term" value="C:plasma membrane"/>
    <property type="evidence" value="ECO:0007669"/>
    <property type="project" value="UniProtKB-SubCell"/>
</dbReference>
<dbReference type="InterPro" id="IPR036890">
    <property type="entry name" value="HATPase_C_sf"/>
</dbReference>
<dbReference type="PRINTS" id="PR00344">
    <property type="entry name" value="BCTRLSENSOR"/>
</dbReference>
<dbReference type="PROSITE" id="PS50110">
    <property type="entry name" value="RESPONSE_REGULATORY"/>
    <property type="match status" value="1"/>
</dbReference>
<dbReference type="Gene3D" id="3.40.50.2300">
    <property type="match status" value="1"/>
</dbReference>
<dbReference type="GO" id="GO:0005524">
    <property type="term" value="F:ATP binding"/>
    <property type="evidence" value="ECO:0007669"/>
    <property type="project" value="UniProtKB-KW"/>
</dbReference>
<dbReference type="Pfam" id="PF02518">
    <property type="entry name" value="HATPase_c"/>
    <property type="match status" value="1"/>
</dbReference>
<dbReference type="SUPFAM" id="SSF47226">
    <property type="entry name" value="Histidine-containing phosphotransfer domain, HPT domain"/>
    <property type="match status" value="1"/>
</dbReference>
<organism evidence="20 21">
    <name type="scientific">Paraburkholderia graminis</name>
    <dbReference type="NCBI Taxonomy" id="60548"/>
    <lineage>
        <taxon>Bacteria</taxon>
        <taxon>Pseudomonadati</taxon>
        <taxon>Pseudomonadota</taxon>
        <taxon>Betaproteobacteria</taxon>
        <taxon>Burkholderiales</taxon>
        <taxon>Burkholderiaceae</taxon>
        <taxon>Paraburkholderia</taxon>
    </lineage>
</organism>
<dbReference type="AlphaFoldDB" id="A0ABD5CJ31"/>
<dbReference type="InterPro" id="IPR011006">
    <property type="entry name" value="CheY-like_superfamily"/>
</dbReference>
<dbReference type="CDD" id="cd00082">
    <property type="entry name" value="HisKA"/>
    <property type="match status" value="1"/>
</dbReference>
<dbReference type="InterPro" id="IPR036097">
    <property type="entry name" value="HisK_dim/P_sf"/>
</dbReference>
<keyword evidence="6 17" id="KW-0812">Transmembrane</keyword>
<keyword evidence="20" id="KW-0808">Transferase</keyword>
<dbReference type="Proteomes" id="UP001245184">
    <property type="component" value="Unassembled WGS sequence"/>
</dbReference>
<evidence type="ECO:0000313" key="21">
    <source>
        <dbReference type="Proteomes" id="UP001245184"/>
    </source>
</evidence>
<dbReference type="GO" id="GO:0000160">
    <property type="term" value="P:phosphorelay signal transduction system"/>
    <property type="evidence" value="ECO:0007669"/>
    <property type="project" value="UniProtKB-KW"/>
</dbReference>
<comment type="function">
    <text evidence="14">Member of the two-component regulatory system BvgS/BvgA. Phosphorylates BvgA via a four-step phosphorelay in response to environmental signals.</text>
</comment>
<dbReference type="InterPro" id="IPR004358">
    <property type="entry name" value="Sig_transdc_His_kin-like_C"/>
</dbReference>
<dbReference type="EC" id="2.7.13.3" evidence="3"/>
<dbReference type="InterPro" id="IPR003661">
    <property type="entry name" value="HisK_dim/P_dom"/>
</dbReference>
<keyword evidence="12" id="KW-0843">Virulence</keyword>
<dbReference type="SUPFAM" id="SSF55874">
    <property type="entry name" value="ATPase domain of HSP90 chaperone/DNA topoisomerase II/histidine kinase"/>
    <property type="match status" value="1"/>
</dbReference>
<proteinExistence type="predicted"/>
<sequence>MQKILDRTQESLAQAFASLAKNAKRQRRVYLATIGSLMLMVVIFSLLLAVVAGLKQLEYRRTFATQSATDLSLLLHRKESFLRRTEFTLDYYYSATQVRRAPEAVERSIAQTGAARGKVDRVDAEFDIVIGQATRAAWGAQFGDKVWRLYESAQSTLVTQQAFELAQHATLIGLDENYAVILPSLADSATDVGAGATRAPPPQEAVIGTLRDTIEHELQAQTGKRVPGKGEHVWIGPYRDPLRNTPVISVVSAYYEGDKPVTLITTSVSLDVLAARLAPPGGAGATLLMGPDRRILVSSAALSAQTGARLQRTIAATPSHAFHFGREGAIFHEPLMPGFGSLVGYVPWGALAVALGWQLGVIGGLALLVLLAIALTARFFGLRLLRSAFAETSRALESETLNHILVSATPVGLCIVRRSDCSILTANALATELLGIEPGTSRLPPHIAAEFLTKVPEQVSAAALARIAAFVAPAGPVQEVQPAPPQASSAPVQTDSTPARFLQFTYAPARYAGEDVLFCAILDVTAQHELEQQLRQAQQTSEAMMRARTNFFAAMSHEIRTPLNALLGNLELFARTPGLDAHAQRLASLNVAGDALRRVVNDILDFSKIDAGEMLLVRAPFALLDAFENIALSYASMAGDRRVRFYSLLSPAIDRTVIGDRMRIAQVINNLLSNAFKFTSSGKITLQAELADDTPGHPVLKCRVSDSGPGMSEELVGRLFKPFVQGEAGASRGAESTGLGLAICARLCELMGGAVSAESVVGVGSVFNVSIPLVASPDEKPAPQPATRGPLLALFPDREVVNLLDRWLEHFGWSAHVVSTLADAQNWLRTNCAMALIVSDAYDLEAIASLRALQPLSAVWITREGPARPRARDEGVLEVTEFSATAIRRAIEQAVDGVPVAAVSASAAAAASEMDASNALDAAPAPAPSVATHPALQGLRVLVAEDNPLIQSLIAEQLATLGCVPTIAPDGEQALATFQAKRFDAVLTDIHMPAMDGYRLLAALRERDQQVPVLAFSAVAENQEAHSWRERGFSGHVSKPASLSELEAALVAVAPVAKDSAARTTGPASAASAASTLTVDERARYTAMLKEHLKNDLPRLLAIVDEEDREALAGWAHSASGAFVIVQEPGFVEECRQLQRLCNESESWTTEMDERAVSLHEALCDRYGVDEASAH</sequence>
<evidence type="ECO:0000259" key="18">
    <source>
        <dbReference type="PROSITE" id="PS50109"/>
    </source>
</evidence>
<evidence type="ECO:0000256" key="10">
    <source>
        <dbReference type="ARBA" id="ARBA00022989"/>
    </source>
</evidence>
<feature type="modified residue" description="4-aspartylphosphate" evidence="16">
    <location>
        <position position="989"/>
    </location>
</feature>
<keyword evidence="9" id="KW-0067">ATP-binding</keyword>
<dbReference type="Pfam" id="PF00072">
    <property type="entry name" value="Response_reg"/>
    <property type="match status" value="1"/>
</dbReference>
<feature type="transmembrane region" description="Helical" evidence="17">
    <location>
        <begin position="361"/>
        <end position="380"/>
    </location>
</feature>
<evidence type="ECO:0000256" key="7">
    <source>
        <dbReference type="ARBA" id="ARBA00022729"/>
    </source>
</evidence>
<dbReference type="SMART" id="SM00387">
    <property type="entry name" value="HATPase_c"/>
    <property type="match status" value="1"/>
</dbReference>
<evidence type="ECO:0000256" key="11">
    <source>
        <dbReference type="ARBA" id="ARBA00023012"/>
    </source>
</evidence>
<dbReference type="InterPro" id="IPR003594">
    <property type="entry name" value="HATPase_dom"/>
</dbReference>
<evidence type="ECO:0000256" key="17">
    <source>
        <dbReference type="SAM" id="Phobius"/>
    </source>
</evidence>
<dbReference type="PANTHER" id="PTHR45339">
    <property type="entry name" value="HYBRID SIGNAL TRANSDUCTION HISTIDINE KINASE J"/>
    <property type="match status" value="1"/>
</dbReference>
<reference evidence="20 21" key="1">
    <citation type="submission" date="2023-08" db="EMBL/GenBank/DDBJ databases">
        <title>Genome sequencing of plant associated microbes to promote plant fitness in Sorghum bicolor and Oryza sativa.</title>
        <authorList>
            <person name="Coleman-Derr D."/>
        </authorList>
    </citation>
    <scope>NUCLEOTIDE SEQUENCE [LARGE SCALE GENOMIC DNA]</scope>
    <source>
        <strain evidence="20 21">SLBN-33</strain>
    </source>
</reference>
<dbReference type="Gene3D" id="3.30.565.10">
    <property type="entry name" value="Histidine kinase-like ATPase, C-terminal domain"/>
    <property type="match status" value="1"/>
</dbReference>
<name>A0ABD5CJ31_9BURK</name>
<comment type="subcellular location">
    <subcellularLocation>
        <location evidence="2">Cell membrane</location>
        <topology evidence="2">Multi-pass membrane protein</topology>
    </subcellularLocation>
</comment>
<dbReference type="InterPro" id="IPR036641">
    <property type="entry name" value="HPT_dom_sf"/>
</dbReference>
<dbReference type="EMBL" id="JAVIZN010000002">
    <property type="protein sequence ID" value="MDR6205309.1"/>
    <property type="molecule type" value="Genomic_DNA"/>
</dbReference>
<evidence type="ECO:0000256" key="3">
    <source>
        <dbReference type="ARBA" id="ARBA00012438"/>
    </source>
</evidence>
<evidence type="ECO:0000256" key="9">
    <source>
        <dbReference type="ARBA" id="ARBA00022840"/>
    </source>
</evidence>
<evidence type="ECO:0000256" key="13">
    <source>
        <dbReference type="ARBA" id="ARBA00023136"/>
    </source>
</evidence>
<dbReference type="Gene3D" id="1.10.287.130">
    <property type="match status" value="1"/>
</dbReference>
<dbReference type="PANTHER" id="PTHR45339:SF1">
    <property type="entry name" value="HYBRID SIGNAL TRANSDUCTION HISTIDINE KINASE J"/>
    <property type="match status" value="1"/>
</dbReference>
<dbReference type="CDD" id="cd16922">
    <property type="entry name" value="HATPase_EvgS-ArcB-TorS-like"/>
    <property type="match status" value="1"/>
</dbReference>
<keyword evidence="10 17" id="KW-1133">Transmembrane helix</keyword>
<gene>
    <name evidence="20" type="ORF">QF025_004029</name>
</gene>
<dbReference type="SUPFAM" id="SSF47384">
    <property type="entry name" value="Homodimeric domain of signal transducing histidine kinase"/>
    <property type="match status" value="1"/>
</dbReference>
<feature type="transmembrane region" description="Helical" evidence="17">
    <location>
        <begin position="335"/>
        <end position="355"/>
    </location>
</feature>
<dbReference type="CDD" id="cd17546">
    <property type="entry name" value="REC_hyHK_CKI1_RcsC-like"/>
    <property type="match status" value="1"/>
</dbReference>
<dbReference type="SMART" id="SM00388">
    <property type="entry name" value="HisKA"/>
    <property type="match status" value="1"/>
</dbReference>
<comment type="caution">
    <text evidence="20">The sequence shown here is derived from an EMBL/GenBank/DDBJ whole genome shotgun (WGS) entry which is preliminary data.</text>
</comment>
<comment type="catalytic activity">
    <reaction evidence="1">
        <text>ATP + protein L-histidine = ADP + protein N-phospho-L-histidine.</text>
        <dbReference type="EC" id="2.7.13.3"/>
    </reaction>
</comment>
<dbReference type="SUPFAM" id="SSF52172">
    <property type="entry name" value="CheY-like"/>
    <property type="match status" value="1"/>
</dbReference>